<dbReference type="InterPro" id="IPR012610">
    <property type="entry name" value="SASP_SspH"/>
</dbReference>
<reference evidence="4 5" key="1">
    <citation type="submission" date="2019-03" db="EMBL/GenBank/DDBJ databases">
        <title>Genomic Encyclopedia of Type Strains, Phase IV (KMG-IV): sequencing the most valuable type-strain genomes for metagenomic binning, comparative biology and taxonomic classification.</title>
        <authorList>
            <person name="Goeker M."/>
        </authorList>
    </citation>
    <scope>NUCLEOTIDE SEQUENCE [LARGE SCALE GENOMIC DNA]</scope>
    <source>
        <strain evidence="4 5">DSM 24455</strain>
    </source>
</reference>
<dbReference type="OrthoDB" id="1683648at2"/>
<evidence type="ECO:0000313" key="5">
    <source>
        <dbReference type="Proteomes" id="UP000295325"/>
    </source>
</evidence>
<proteinExistence type="inferred from homology"/>
<evidence type="ECO:0000256" key="2">
    <source>
        <dbReference type="ARBA" id="ARBA00006573"/>
    </source>
</evidence>
<name>A0A4R7KSS1_9CLOT</name>
<dbReference type="Proteomes" id="UP000295325">
    <property type="component" value="Unassembled WGS sequence"/>
</dbReference>
<dbReference type="GO" id="GO:0030436">
    <property type="term" value="P:asexual sporulation"/>
    <property type="evidence" value="ECO:0007669"/>
    <property type="project" value="InterPro"/>
</dbReference>
<dbReference type="GO" id="GO:0042601">
    <property type="term" value="C:endospore-forming forespore"/>
    <property type="evidence" value="ECO:0007669"/>
    <property type="project" value="InterPro"/>
</dbReference>
<protein>
    <submittedName>
        <fullName evidence="4">Small acid-soluble spore protein H (Minor)</fullName>
    </submittedName>
</protein>
<evidence type="ECO:0000313" key="4">
    <source>
        <dbReference type="EMBL" id="TDT62857.1"/>
    </source>
</evidence>
<comment type="subcellular location">
    <subcellularLocation>
        <location evidence="1">Spore core</location>
    </subcellularLocation>
</comment>
<dbReference type="Pfam" id="PF08141">
    <property type="entry name" value="SspH"/>
    <property type="match status" value="1"/>
</dbReference>
<dbReference type="GO" id="GO:0030435">
    <property type="term" value="P:sporulation resulting in formation of a cellular spore"/>
    <property type="evidence" value="ECO:0007669"/>
    <property type="project" value="UniProtKB-KW"/>
</dbReference>
<keyword evidence="3" id="KW-0749">Sporulation</keyword>
<evidence type="ECO:0000256" key="3">
    <source>
        <dbReference type="ARBA" id="ARBA00022969"/>
    </source>
</evidence>
<dbReference type="RefSeq" id="WP_133627252.1">
    <property type="nucleotide sequence ID" value="NZ_SOAZ01000003.1"/>
</dbReference>
<comment type="similarity">
    <text evidence="2">Belongs to the SspH family.</text>
</comment>
<sequence>MRIERAIEIQNSPGVIDVKYNGNNVWIEEVHKDTESVLVKDLTTNKEIEVPVSKLQEGK</sequence>
<gene>
    <name evidence="4" type="ORF">EDD71_103134</name>
</gene>
<comment type="caution">
    <text evidence="4">The sequence shown here is derived from an EMBL/GenBank/DDBJ whole genome shotgun (WGS) entry which is preliminary data.</text>
</comment>
<accession>A0A4R7KSS1</accession>
<dbReference type="NCBIfam" id="TIGR02861">
    <property type="entry name" value="SASP_H"/>
    <property type="match status" value="1"/>
</dbReference>
<keyword evidence="5" id="KW-1185">Reference proteome</keyword>
<dbReference type="EMBL" id="SOAZ01000003">
    <property type="protein sequence ID" value="TDT62857.1"/>
    <property type="molecule type" value="Genomic_DNA"/>
</dbReference>
<evidence type="ECO:0000256" key="1">
    <source>
        <dbReference type="ARBA" id="ARBA00004288"/>
    </source>
</evidence>
<organism evidence="4 5">
    <name type="scientific">Fonticella tunisiensis</name>
    <dbReference type="NCBI Taxonomy" id="1096341"/>
    <lineage>
        <taxon>Bacteria</taxon>
        <taxon>Bacillati</taxon>
        <taxon>Bacillota</taxon>
        <taxon>Clostridia</taxon>
        <taxon>Eubacteriales</taxon>
        <taxon>Clostridiaceae</taxon>
        <taxon>Fonticella</taxon>
    </lineage>
</organism>
<dbReference type="AlphaFoldDB" id="A0A4R7KSS1"/>